<dbReference type="SUPFAM" id="SSF55811">
    <property type="entry name" value="Nudix"/>
    <property type="match status" value="1"/>
</dbReference>
<dbReference type="Gene3D" id="3.90.79.10">
    <property type="entry name" value="Nucleoside Triphosphate Pyrophosphohydrolase"/>
    <property type="match status" value="1"/>
</dbReference>
<reference evidence="2" key="1">
    <citation type="journal article" date="2024" name="FEMS Microbiol. Lett.">
        <title>Genomic insights into Spiroplasma endosymbionts that induce male-killing and protective phenotypes in the pea aphid.</title>
        <authorList>
            <person name="Arai H."/>
            <person name="Legeai F."/>
            <person name="Kageyama D."/>
            <person name="Sugio A."/>
            <person name="Simon J.C."/>
        </authorList>
    </citation>
    <scope>NUCLEOTIDE SEQUENCE [LARGE SCALE GENOMIC DNA]</scope>
    <source>
        <strain evidence="2">sAp269</strain>
    </source>
</reference>
<sequence>MNKEYLKLIKVEFMHGVEEPWCKNQGVTILPYVFKDNEYHYLLTKEYNPLFKHKQISQYSTINGWIENNSHYQTVINEMLEETGIDVTNKKVKIHYLGKHFANK</sequence>
<evidence type="ECO:0000313" key="2">
    <source>
        <dbReference type="Proteomes" id="UP001473424"/>
    </source>
</evidence>
<protein>
    <recommendedName>
        <fullName evidence="3">Nudix hydrolase domain-containing protein</fullName>
    </recommendedName>
</protein>
<gene>
    <name evidence="1" type="ORF">SAP269_17500</name>
</gene>
<accession>A0ABM8JRZ7</accession>
<name>A0ABM8JRZ7_9MOLU</name>
<proteinExistence type="predicted"/>
<dbReference type="RefSeq" id="WP_353306014.1">
    <property type="nucleotide sequence ID" value="NZ_AP028955.1"/>
</dbReference>
<keyword evidence="2" id="KW-1185">Reference proteome</keyword>
<dbReference type="Proteomes" id="UP001473424">
    <property type="component" value="Chromosome"/>
</dbReference>
<organism evidence="1 2">
    <name type="scientific">Spiroplasma ixodetis</name>
    <dbReference type="NCBI Taxonomy" id="2141"/>
    <lineage>
        <taxon>Bacteria</taxon>
        <taxon>Bacillati</taxon>
        <taxon>Mycoplasmatota</taxon>
        <taxon>Mollicutes</taxon>
        <taxon>Entomoplasmatales</taxon>
        <taxon>Spiroplasmataceae</taxon>
        <taxon>Spiroplasma</taxon>
    </lineage>
</organism>
<evidence type="ECO:0000313" key="1">
    <source>
        <dbReference type="EMBL" id="BET39161.1"/>
    </source>
</evidence>
<dbReference type="InterPro" id="IPR015797">
    <property type="entry name" value="NUDIX_hydrolase-like_dom_sf"/>
</dbReference>
<dbReference type="EMBL" id="AP028955">
    <property type="protein sequence ID" value="BET39161.1"/>
    <property type="molecule type" value="Genomic_DNA"/>
</dbReference>
<evidence type="ECO:0008006" key="3">
    <source>
        <dbReference type="Google" id="ProtNLM"/>
    </source>
</evidence>